<evidence type="ECO:0000256" key="8">
    <source>
        <dbReference type="SAM" id="MobiDB-lite"/>
    </source>
</evidence>
<dbReference type="EMBL" id="GL385397">
    <property type="protein sequence ID" value="EJT75701.1"/>
    <property type="molecule type" value="Genomic_DNA"/>
</dbReference>
<dbReference type="SUPFAM" id="SSF49329">
    <property type="entry name" value="Cu,Zn superoxide dismutase-like"/>
    <property type="match status" value="1"/>
</dbReference>
<keyword evidence="9" id="KW-0732">Signal</keyword>
<keyword evidence="6" id="KW-0049">Antioxidant</keyword>
<dbReference type="EC" id="1.15.1.1" evidence="4"/>
<feature type="compositionally biased region" description="Low complexity" evidence="8">
    <location>
        <begin position="273"/>
        <end position="282"/>
    </location>
</feature>
<comment type="subcellular location">
    <subcellularLocation>
        <location evidence="1">Cell envelope</location>
    </subcellularLocation>
    <subcellularLocation>
        <location evidence="2">Secreted</location>
    </subcellularLocation>
</comment>
<dbReference type="VEuPathDB" id="FungiDB:GGTG_05633"/>
<feature type="compositionally biased region" description="Low complexity" evidence="8">
    <location>
        <begin position="216"/>
        <end position="226"/>
    </location>
</feature>
<reference evidence="11" key="4">
    <citation type="journal article" date="2015" name="G3 (Bethesda)">
        <title>Genome sequences of three phytopathogenic species of the Magnaporthaceae family of fungi.</title>
        <authorList>
            <person name="Okagaki L.H."/>
            <person name="Nunes C.C."/>
            <person name="Sailsbery J."/>
            <person name="Clay B."/>
            <person name="Brown D."/>
            <person name="John T."/>
            <person name="Oh Y."/>
            <person name="Young N."/>
            <person name="Fitzgerald M."/>
            <person name="Haas B.J."/>
            <person name="Zeng Q."/>
            <person name="Young S."/>
            <person name="Adiconis X."/>
            <person name="Fan L."/>
            <person name="Levin J.Z."/>
            <person name="Mitchell T.K."/>
            <person name="Okubara P.A."/>
            <person name="Farman M.L."/>
            <person name="Kohn L.M."/>
            <person name="Birren B."/>
            <person name="Ma L.-J."/>
            <person name="Dean R.A."/>
        </authorList>
    </citation>
    <scope>NUCLEOTIDE SEQUENCE</scope>
    <source>
        <strain evidence="11">R3-111a-1</strain>
    </source>
</reference>
<organism evidence="10">
    <name type="scientific">Gaeumannomyces tritici (strain R3-111a-1)</name>
    <name type="common">Wheat and barley take-all root rot fungus</name>
    <name type="synonym">Gaeumannomyces graminis var. tritici</name>
    <dbReference type="NCBI Taxonomy" id="644352"/>
    <lineage>
        <taxon>Eukaryota</taxon>
        <taxon>Fungi</taxon>
        <taxon>Dikarya</taxon>
        <taxon>Ascomycota</taxon>
        <taxon>Pezizomycotina</taxon>
        <taxon>Sordariomycetes</taxon>
        <taxon>Sordariomycetidae</taxon>
        <taxon>Magnaporthales</taxon>
        <taxon>Magnaporthaceae</taxon>
        <taxon>Gaeumannomyces</taxon>
    </lineage>
</organism>
<dbReference type="AlphaFoldDB" id="J3NWG9"/>
<dbReference type="GO" id="GO:0046872">
    <property type="term" value="F:metal ion binding"/>
    <property type="evidence" value="ECO:0007669"/>
    <property type="project" value="InterPro"/>
</dbReference>
<dbReference type="OrthoDB" id="159229at2759"/>
<dbReference type="HOGENOM" id="CLU_946799_0_0_1"/>
<dbReference type="RefSeq" id="XP_009221701.1">
    <property type="nucleotide sequence ID" value="XM_009223437.1"/>
</dbReference>
<dbReference type="STRING" id="644352.J3NWG9"/>
<dbReference type="Proteomes" id="UP000006039">
    <property type="component" value="Unassembled WGS sequence"/>
</dbReference>
<evidence type="ECO:0000256" key="1">
    <source>
        <dbReference type="ARBA" id="ARBA00004196"/>
    </source>
</evidence>
<feature type="signal peptide" evidence="9">
    <location>
        <begin position="1"/>
        <end position="29"/>
    </location>
</feature>
<evidence type="ECO:0000256" key="2">
    <source>
        <dbReference type="ARBA" id="ARBA00004613"/>
    </source>
</evidence>
<reference evidence="11" key="5">
    <citation type="submission" date="2018-04" db="UniProtKB">
        <authorList>
            <consortium name="EnsemblFungi"/>
        </authorList>
    </citation>
    <scope>IDENTIFICATION</scope>
    <source>
        <strain evidence="11">R3-111a-1</strain>
    </source>
</reference>
<comment type="catalytic activity">
    <reaction evidence="7">
        <text>2 superoxide + 2 H(+) = H2O2 + O2</text>
        <dbReference type="Rhea" id="RHEA:20696"/>
        <dbReference type="ChEBI" id="CHEBI:15378"/>
        <dbReference type="ChEBI" id="CHEBI:15379"/>
        <dbReference type="ChEBI" id="CHEBI:16240"/>
        <dbReference type="ChEBI" id="CHEBI:18421"/>
        <dbReference type="EC" id="1.15.1.1"/>
    </reaction>
</comment>
<evidence type="ECO:0000256" key="4">
    <source>
        <dbReference type="ARBA" id="ARBA00012682"/>
    </source>
</evidence>
<evidence type="ECO:0000313" key="11">
    <source>
        <dbReference type="EnsemblFungi" id="EJT75701"/>
    </source>
</evidence>
<dbReference type="eggNOG" id="ENOG502RZIM">
    <property type="taxonomic scope" value="Eukaryota"/>
</dbReference>
<protein>
    <recommendedName>
        <fullName evidence="4">superoxide dismutase</fullName>
        <ecNumber evidence="4">1.15.1.1</ecNumber>
    </recommendedName>
</protein>
<gene>
    <name evidence="11" type="primary">20346091</name>
    <name evidence="10" type="ORF">GGTG_05633</name>
</gene>
<comment type="similarity">
    <text evidence="3">Belongs to the Cu-Zn superoxide dismutase family.</text>
</comment>
<name>J3NWG9_GAET3</name>
<sequence length="294" mass="30425">MGKRSGSGAFGACPTLGLGLLVARCGAQADPKTVTGKLGDAAVIANNPPAMAVAQWKASDDKPFHGSVIAFSSPDGTGVFQVNFRNLPTDTGGEYEYHIHDQPVPSDGNCNGTLTHLDPYERGQEIPCDKDKPGTCQVGDLSGKHGKAAAPDFEFKRYRELYASLAPGIGAFFGNRSVVIHFPNSTRFTCADFTEQGFILDEMGIDGPRFESWGPGMWGSSGRPGSSWGGPPGGWPGGGNGRGGGRGGGGPGGPGGGGWGSPAEGGGWGGPGSESQPPGGRPWYRSLRMTRARW</sequence>
<dbReference type="GeneID" id="20346091"/>
<dbReference type="InterPro" id="IPR036423">
    <property type="entry name" value="SOD-like_Cu/Zn_dom_sf"/>
</dbReference>
<feature type="chain" id="PRO_5015094494" description="superoxide dismutase" evidence="9">
    <location>
        <begin position="30"/>
        <end position="294"/>
    </location>
</feature>
<accession>J3NWG9</accession>
<evidence type="ECO:0000256" key="6">
    <source>
        <dbReference type="ARBA" id="ARBA00022862"/>
    </source>
</evidence>
<reference evidence="10" key="3">
    <citation type="submission" date="2010-09" db="EMBL/GenBank/DDBJ databases">
        <title>Annotation of Gaeumannomyces graminis var. tritici R3-111a-1.</title>
        <authorList>
            <consortium name="The Broad Institute Genome Sequencing Platform"/>
            <person name="Ma L.-J."/>
            <person name="Dead R."/>
            <person name="Young S.K."/>
            <person name="Zeng Q."/>
            <person name="Gargeya S."/>
            <person name="Fitzgerald M."/>
            <person name="Haas B."/>
            <person name="Abouelleil A."/>
            <person name="Alvarado L."/>
            <person name="Arachchi H.M."/>
            <person name="Berlin A."/>
            <person name="Brown A."/>
            <person name="Chapman S.B."/>
            <person name="Chen Z."/>
            <person name="Dunbar C."/>
            <person name="Freedman E."/>
            <person name="Gearin G."/>
            <person name="Gellesch M."/>
            <person name="Goldberg J."/>
            <person name="Griggs A."/>
            <person name="Gujja S."/>
            <person name="Heiman D."/>
            <person name="Howarth C."/>
            <person name="Larson L."/>
            <person name="Lui A."/>
            <person name="MacDonald P.J.P."/>
            <person name="Mehta T."/>
            <person name="Montmayeur A."/>
            <person name="Murphy C."/>
            <person name="Neiman D."/>
            <person name="Pearson M."/>
            <person name="Priest M."/>
            <person name="Roberts A."/>
            <person name="Saif S."/>
            <person name="Shea T."/>
            <person name="Shenoy N."/>
            <person name="Sisk P."/>
            <person name="Stolte C."/>
            <person name="Sykes S."/>
            <person name="Yandava C."/>
            <person name="Wortman J."/>
            <person name="Nusbaum C."/>
            <person name="Birren B."/>
        </authorList>
    </citation>
    <scope>NUCLEOTIDE SEQUENCE</scope>
    <source>
        <strain evidence="10">R3-111a-1</strain>
    </source>
</reference>
<feature type="compositionally biased region" description="Gly residues" evidence="8">
    <location>
        <begin position="227"/>
        <end position="272"/>
    </location>
</feature>
<keyword evidence="5" id="KW-0964">Secreted</keyword>
<dbReference type="FunFam" id="2.60.40.200:FF:000007">
    <property type="entry name" value="Cell surface Cu-only superoxide dismutase 5"/>
    <property type="match status" value="1"/>
</dbReference>
<reference evidence="10" key="2">
    <citation type="submission" date="2010-07" db="EMBL/GenBank/DDBJ databases">
        <authorList>
            <consortium name="The Broad Institute Genome Sequencing Platform"/>
            <consortium name="Broad Institute Genome Sequencing Center for Infectious Disease"/>
            <person name="Ma L.-J."/>
            <person name="Dead R."/>
            <person name="Young S."/>
            <person name="Zeng Q."/>
            <person name="Koehrsen M."/>
            <person name="Alvarado L."/>
            <person name="Berlin A."/>
            <person name="Chapman S.B."/>
            <person name="Chen Z."/>
            <person name="Freedman E."/>
            <person name="Gellesch M."/>
            <person name="Goldberg J."/>
            <person name="Griggs A."/>
            <person name="Gujja S."/>
            <person name="Heilman E.R."/>
            <person name="Heiman D."/>
            <person name="Hepburn T."/>
            <person name="Howarth C."/>
            <person name="Jen D."/>
            <person name="Larson L."/>
            <person name="Mehta T."/>
            <person name="Neiman D."/>
            <person name="Pearson M."/>
            <person name="Roberts A."/>
            <person name="Saif S."/>
            <person name="Shea T."/>
            <person name="Shenoy N."/>
            <person name="Sisk P."/>
            <person name="Stolte C."/>
            <person name="Sykes S."/>
            <person name="Walk T."/>
            <person name="White J."/>
            <person name="Yandava C."/>
            <person name="Haas B."/>
            <person name="Nusbaum C."/>
            <person name="Birren B."/>
        </authorList>
    </citation>
    <scope>NUCLEOTIDE SEQUENCE</scope>
    <source>
        <strain evidence="10">R3-111a-1</strain>
    </source>
</reference>
<evidence type="ECO:0000256" key="3">
    <source>
        <dbReference type="ARBA" id="ARBA00010457"/>
    </source>
</evidence>
<evidence type="ECO:0000313" key="12">
    <source>
        <dbReference type="Proteomes" id="UP000006039"/>
    </source>
</evidence>
<dbReference type="GO" id="GO:0004784">
    <property type="term" value="F:superoxide dismutase activity"/>
    <property type="evidence" value="ECO:0007669"/>
    <property type="project" value="UniProtKB-EC"/>
</dbReference>
<evidence type="ECO:0000313" key="10">
    <source>
        <dbReference type="EMBL" id="EJT75701.1"/>
    </source>
</evidence>
<dbReference type="EnsemblFungi" id="EJT75701">
    <property type="protein sequence ID" value="EJT75701"/>
    <property type="gene ID" value="GGTG_05633"/>
</dbReference>
<feature type="region of interest" description="Disordered" evidence="8">
    <location>
        <begin position="216"/>
        <end position="294"/>
    </location>
</feature>
<dbReference type="Gene3D" id="2.60.40.200">
    <property type="entry name" value="Superoxide dismutase, copper/zinc binding domain"/>
    <property type="match status" value="1"/>
</dbReference>
<dbReference type="GO" id="GO:0005576">
    <property type="term" value="C:extracellular region"/>
    <property type="evidence" value="ECO:0007669"/>
    <property type="project" value="UniProtKB-SubCell"/>
</dbReference>
<evidence type="ECO:0000256" key="9">
    <source>
        <dbReference type="SAM" id="SignalP"/>
    </source>
</evidence>
<proteinExistence type="inferred from homology"/>
<keyword evidence="12" id="KW-1185">Reference proteome</keyword>
<evidence type="ECO:0000256" key="7">
    <source>
        <dbReference type="ARBA" id="ARBA00049204"/>
    </source>
</evidence>
<reference evidence="12" key="1">
    <citation type="submission" date="2010-07" db="EMBL/GenBank/DDBJ databases">
        <title>The genome sequence of Gaeumannomyces graminis var. tritici strain R3-111a-1.</title>
        <authorList>
            <consortium name="The Broad Institute Genome Sequencing Platform"/>
            <person name="Ma L.-J."/>
            <person name="Dead R."/>
            <person name="Young S."/>
            <person name="Zeng Q."/>
            <person name="Koehrsen M."/>
            <person name="Alvarado L."/>
            <person name="Berlin A."/>
            <person name="Chapman S.B."/>
            <person name="Chen Z."/>
            <person name="Freedman E."/>
            <person name="Gellesch M."/>
            <person name="Goldberg J."/>
            <person name="Griggs A."/>
            <person name="Gujja S."/>
            <person name="Heilman E.R."/>
            <person name="Heiman D."/>
            <person name="Hepburn T."/>
            <person name="Howarth C."/>
            <person name="Jen D."/>
            <person name="Larson L."/>
            <person name="Mehta T."/>
            <person name="Neiman D."/>
            <person name="Pearson M."/>
            <person name="Roberts A."/>
            <person name="Saif S."/>
            <person name="Shea T."/>
            <person name="Shenoy N."/>
            <person name="Sisk P."/>
            <person name="Stolte C."/>
            <person name="Sykes S."/>
            <person name="Walk T."/>
            <person name="White J."/>
            <person name="Yandava C."/>
            <person name="Haas B."/>
            <person name="Nusbaum C."/>
            <person name="Birren B."/>
        </authorList>
    </citation>
    <scope>NUCLEOTIDE SEQUENCE [LARGE SCALE GENOMIC DNA]</scope>
    <source>
        <strain evidence="12">R3-111a-1</strain>
    </source>
</reference>
<evidence type="ECO:0000256" key="5">
    <source>
        <dbReference type="ARBA" id="ARBA00022525"/>
    </source>
</evidence>